<organism evidence="1 2">
    <name type="scientific">Lactuca saligna</name>
    <name type="common">Willowleaf lettuce</name>
    <dbReference type="NCBI Taxonomy" id="75948"/>
    <lineage>
        <taxon>Eukaryota</taxon>
        <taxon>Viridiplantae</taxon>
        <taxon>Streptophyta</taxon>
        <taxon>Embryophyta</taxon>
        <taxon>Tracheophyta</taxon>
        <taxon>Spermatophyta</taxon>
        <taxon>Magnoliopsida</taxon>
        <taxon>eudicotyledons</taxon>
        <taxon>Gunneridae</taxon>
        <taxon>Pentapetalae</taxon>
        <taxon>asterids</taxon>
        <taxon>campanulids</taxon>
        <taxon>Asterales</taxon>
        <taxon>Asteraceae</taxon>
        <taxon>Cichorioideae</taxon>
        <taxon>Cichorieae</taxon>
        <taxon>Lactucinae</taxon>
        <taxon>Lactuca</taxon>
    </lineage>
</organism>
<reference evidence="1" key="1">
    <citation type="submission" date="2023-04" db="EMBL/GenBank/DDBJ databases">
        <authorList>
            <person name="Vijverberg K."/>
            <person name="Xiong W."/>
            <person name="Schranz E."/>
        </authorList>
    </citation>
    <scope>NUCLEOTIDE SEQUENCE</scope>
</reference>
<dbReference type="Proteomes" id="UP001177003">
    <property type="component" value="Chromosome 5"/>
</dbReference>
<evidence type="ECO:0000313" key="2">
    <source>
        <dbReference type="Proteomes" id="UP001177003"/>
    </source>
</evidence>
<name>A0AA35Z8I7_LACSI</name>
<gene>
    <name evidence="1" type="ORF">LSALG_LOCUS26795</name>
</gene>
<dbReference type="EMBL" id="OX465081">
    <property type="protein sequence ID" value="CAI9287432.1"/>
    <property type="molecule type" value="Genomic_DNA"/>
</dbReference>
<evidence type="ECO:0000313" key="1">
    <source>
        <dbReference type="EMBL" id="CAI9287432.1"/>
    </source>
</evidence>
<protein>
    <submittedName>
        <fullName evidence="1">Uncharacterized protein</fullName>
    </submittedName>
</protein>
<dbReference type="AlphaFoldDB" id="A0AA35Z8I7"/>
<accession>A0AA35Z8I7</accession>
<proteinExistence type="predicted"/>
<sequence>MVAVVDPSKYFQLVQPLIICLDHSILKKALVMIEYVPISQLSLAYSIAIYNKKMEVMGFEIQRMKTSISKTNFCKLSGLSITEDFIAQDNISTLSFIQVHQKMGYISDLSVLSQFKKFALPPIWNALFTIQFKCISKRSIGYDNASQVFHTLLYGLYFGEKIDF</sequence>
<keyword evidence="2" id="KW-1185">Reference proteome</keyword>